<gene>
    <name evidence="1" type="ORF">DGMP_29130</name>
</gene>
<sequence>MKTRESLHLRSGDLVIVYVGNWLDFKELIEIREIFETFRVILIMGDDSLVDNAKCHLLKPRYITAIDQDTAELASIVNKMCNVTY</sequence>
<name>A0A8D5FR61_9BACT</name>
<dbReference type="KEGG" id="dbk:DGMP_29130"/>
<dbReference type="RefSeq" id="WP_228854605.1">
    <property type="nucleotide sequence ID" value="NZ_AP024086.1"/>
</dbReference>
<proteinExistence type="predicted"/>
<dbReference type="Proteomes" id="UP000826725">
    <property type="component" value="Chromosome"/>
</dbReference>
<reference evidence="1" key="1">
    <citation type="submission" date="2020-09" db="EMBL/GenBank/DDBJ databases">
        <title>Desulfogranum mesoprofundum gen. nov., sp. nov., a novel mesophilic, sulfate-reducing chemolithoautotroph isolated from a deep-sea hydrothermal vent chimney in the Suiyo Seamount.</title>
        <authorList>
            <person name="Hashimoto Y."/>
            <person name="Nakagawa S."/>
        </authorList>
    </citation>
    <scope>NUCLEOTIDE SEQUENCE</scope>
    <source>
        <strain evidence="1">KT2</strain>
    </source>
</reference>
<keyword evidence="2" id="KW-1185">Reference proteome</keyword>
<evidence type="ECO:0000313" key="1">
    <source>
        <dbReference type="EMBL" id="BCL62220.1"/>
    </source>
</evidence>
<accession>A0A8D5FR61</accession>
<organism evidence="1 2">
    <name type="scientific">Desulfomarina profundi</name>
    <dbReference type="NCBI Taxonomy" id="2772557"/>
    <lineage>
        <taxon>Bacteria</taxon>
        <taxon>Pseudomonadati</taxon>
        <taxon>Thermodesulfobacteriota</taxon>
        <taxon>Desulfobulbia</taxon>
        <taxon>Desulfobulbales</taxon>
        <taxon>Desulfobulbaceae</taxon>
        <taxon>Desulfomarina</taxon>
    </lineage>
</organism>
<evidence type="ECO:0000313" key="2">
    <source>
        <dbReference type="Proteomes" id="UP000826725"/>
    </source>
</evidence>
<dbReference type="AlphaFoldDB" id="A0A8D5FR61"/>
<dbReference type="EMBL" id="AP024086">
    <property type="protein sequence ID" value="BCL62220.1"/>
    <property type="molecule type" value="Genomic_DNA"/>
</dbReference>
<protein>
    <submittedName>
        <fullName evidence="1">Uncharacterized protein</fullName>
    </submittedName>
</protein>